<evidence type="ECO:0000256" key="8">
    <source>
        <dbReference type="ARBA" id="ARBA00054146"/>
    </source>
</evidence>
<comment type="similarity">
    <text evidence="3 9">Belongs to the metallo-dependent hydrolases superfamily. Adenosine and AMP deaminases family.</text>
</comment>
<evidence type="ECO:0000256" key="3">
    <source>
        <dbReference type="ARBA" id="ARBA00006676"/>
    </source>
</evidence>
<dbReference type="GeneTree" id="ENSGT00950000183011"/>
<dbReference type="UniPathway" id="UPA00591">
    <property type="reaction ID" value="UER00663"/>
</dbReference>
<evidence type="ECO:0000256" key="1">
    <source>
        <dbReference type="ARBA" id="ARBA00001947"/>
    </source>
</evidence>
<reference evidence="11" key="3">
    <citation type="submission" date="2025-09" db="UniProtKB">
        <authorList>
            <consortium name="Ensembl"/>
        </authorList>
    </citation>
    <scope>IDENTIFICATION</scope>
</reference>
<dbReference type="PANTHER" id="PTHR11359:SF3">
    <property type="entry name" value="AMP DEAMINASE 2"/>
    <property type="match status" value="1"/>
</dbReference>
<dbReference type="GO" id="GO:0097009">
    <property type="term" value="P:energy homeostasis"/>
    <property type="evidence" value="ECO:0007669"/>
    <property type="project" value="UniProtKB-ARBA"/>
</dbReference>
<dbReference type="InterPro" id="IPR006329">
    <property type="entry name" value="AMPD"/>
</dbReference>
<keyword evidence="4 9" id="KW-0479">Metal-binding</keyword>
<dbReference type="PANTHER" id="PTHR11359">
    <property type="entry name" value="AMP DEAMINASE"/>
    <property type="match status" value="1"/>
</dbReference>
<name>A0A8C6KYE1_NOTFU</name>
<keyword evidence="12" id="KW-1185">Reference proteome</keyword>
<feature type="region of interest" description="Disordered" evidence="10">
    <location>
        <begin position="1"/>
        <end position="29"/>
    </location>
</feature>
<dbReference type="NCBIfam" id="TIGR01429">
    <property type="entry name" value="AMP_deaminase"/>
    <property type="match status" value="1"/>
</dbReference>
<dbReference type="InterPro" id="IPR032466">
    <property type="entry name" value="Metal_Hydrolase"/>
</dbReference>
<reference evidence="11" key="1">
    <citation type="submission" date="2014-08" db="EMBL/GenBank/DDBJ databases">
        <authorList>
            <person name="Senf B."/>
            <person name="Petzold A."/>
            <person name="Downie B.R."/>
            <person name="Koch P."/>
            <person name="Platzer M."/>
        </authorList>
    </citation>
    <scope>NUCLEOTIDE SEQUENCE [LARGE SCALE GENOMIC DNA]</scope>
    <source>
        <strain evidence="11">GRZ</strain>
    </source>
</reference>
<comment type="function">
    <text evidence="8">AMP deaminase plays a critical role in energy metabolism. Catalyzes the deamination of AMP to IMP and plays an important role in the purine nucleotide cycle.</text>
</comment>
<dbReference type="EC" id="3.5.4.6" evidence="9"/>
<dbReference type="GO" id="GO:0032264">
    <property type="term" value="P:IMP salvage"/>
    <property type="evidence" value="ECO:0007669"/>
    <property type="project" value="UniProtKB-UniPathway"/>
</dbReference>
<comment type="catalytic activity">
    <reaction evidence="9">
        <text>AMP + H2O + H(+) = IMP + NH4(+)</text>
        <dbReference type="Rhea" id="RHEA:14777"/>
        <dbReference type="ChEBI" id="CHEBI:15377"/>
        <dbReference type="ChEBI" id="CHEBI:15378"/>
        <dbReference type="ChEBI" id="CHEBI:28938"/>
        <dbReference type="ChEBI" id="CHEBI:58053"/>
        <dbReference type="ChEBI" id="CHEBI:456215"/>
        <dbReference type="EC" id="3.5.4.6"/>
    </reaction>
</comment>
<keyword evidence="5 9" id="KW-0378">Hydrolase</keyword>
<keyword evidence="6" id="KW-0862">Zinc</keyword>
<feature type="region of interest" description="Disordered" evidence="10">
    <location>
        <begin position="207"/>
        <end position="227"/>
    </location>
</feature>
<protein>
    <recommendedName>
        <fullName evidence="9">AMP deaminase</fullName>
        <ecNumber evidence="9">3.5.4.6</ecNumber>
    </recommendedName>
</protein>
<evidence type="ECO:0000256" key="2">
    <source>
        <dbReference type="ARBA" id="ARBA00004955"/>
    </source>
</evidence>
<evidence type="ECO:0000256" key="7">
    <source>
        <dbReference type="ARBA" id="ARBA00023080"/>
    </source>
</evidence>
<dbReference type="Gene3D" id="4.10.800.20">
    <property type="match status" value="1"/>
</dbReference>
<evidence type="ECO:0000256" key="10">
    <source>
        <dbReference type="SAM" id="MobiDB-lite"/>
    </source>
</evidence>
<evidence type="ECO:0000256" key="9">
    <source>
        <dbReference type="PIRNR" id="PIRNR001251"/>
    </source>
</evidence>
<dbReference type="Pfam" id="PF19326">
    <property type="entry name" value="AMP_deaminase"/>
    <property type="match status" value="1"/>
</dbReference>
<dbReference type="GO" id="GO:0003876">
    <property type="term" value="F:AMP deaminase activity"/>
    <property type="evidence" value="ECO:0007669"/>
    <property type="project" value="UniProtKB-EC"/>
</dbReference>
<dbReference type="GO" id="GO:0046033">
    <property type="term" value="P:AMP metabolic process"/>
    <property type="evidence" value="ECO:0007669"/>
    <property type="project" value="TreeGrafter"/>
</dbReference>
<comment type="cofactor">
    <cofactor evidence="1 9">
        <name>Zn(2+)</name>
        <dbReference type="ChEBI" id="CHEBI:29105"/>
    </cofactor>
</comment>
<dbReference type="SUPFAM" id="SSF51556">
    <property type="entry name" value="Metallo-dependent hydrolases"/>
    <property type="match status" value="1"/>
</dbReference>
<dbReference type="GO" id="GO:0005829">
    <property type="term" value="C:cytosol"/>
    <property type="evidence" value="ECO:0007669"/>
    <property type="project" value="TreeGrafter"/>
</dbReference>
<organism evidence="11 12">
    <name type="scientific">Nothobranchius furzeri</name>
    <name type="common">Turquoise killifish</name>
    <dbReference type="NCBI Taxonomy" id="105023"/>
    <lineage>
        <taxon>Eukaryota</taxon>
        <taxon>Metazoa</taxon>
        <taxon>Chordata</taxon>
        <taxon>Craniata</taxon>
        <taxon>Vertebrata</taxon>
        <taxon>Euteleostomi</taxon>
        <taxon>Actinopterygii</taxon>
        <taxon>Neopterygii</taxon>
        <taxon>Teleostei</taxon>
        <taxon>Neoteleostei</taxon>
        <taxon>Acanthomorphata</taxon>
        <taxon>Ovalentaria</taxon>
        <taxon>Atherinomorphae</taxon>
        <taxon>Cyprinodontiformes</taxon>
        <taxon>Nothobranchiidae</taxon>
        <taxon>Nothobranchius</taxon>
    </lineage>
</organism>
<comment type="pathway">
    <text evidence="2">Purine metabolism; IMP biosynthesis via salvage pathway; IMP from AMP: step 1/1.</text>
</comment>
<keyword evidence="7" id="KW-0546">Nucleotide metabolism</keyword>
<dbReference type="Ensembl" id="ENSNFUT00015011820.1">
    <property type="protein sequence ID" value="ENSNFUP00015011257.1"/>
    <property type="gene ID" value="ENSNFUG00015004878.1"/>
</dbReference>
<dbReference type="AlphaFoldDB" id="A0A8C6KYE1"/>
<dbReference type="PIRSF" id="PIRSF001251">
    <property type="entry name" value="AMP_deaminase_met"/>
    <property type="match status" value="1"/>
</dbReference>
<dbReference type="FunFam" id="3.20.20.140:FF:000035">
    <property type="entry name" value="Probable amp deaminase"/>
    <property type="match status" value="1"/>
</dbReference>
<dbReference type="Gene3D" id="3.20.20.140">
    <property type="entry name" value="Metal-dependent hydrolases"/>
    <property type="match status" value="1"/>
</dbReference>
<dbReference type="InterPro" id="IPR006650">
    <property type="entry name" value="A/AMP_deam_AS"/>
</dbReference>
<dbReference type="GO" id="GO:0046872">
    <property type="term" value="F:metal ion binding"/>
    <property type="evidence" value="ECO:0007669"/>
    <property type="project" value="UniProtKB-KW"/>
</dbReference>
<dbReference type="Proteomes" id="UP000694548">
    <property type="component" value="Chromosome sgr10"/>
</dbReference>
<dbReference type="FunFam" id="4.10.800.20:FF:000001">
    <property type="entry name" value="AMP deaminase"/>
    <property type="match status" value="1"/>
</dbReference>
<evidence type="ECO:0000313" key="12">
    <source>
        <dbReference type="Proteomes" id="UP000694548"/>
    </source>
</evidence>
<gene>
    <name evidence="11" type="primary">AMPD2</name>
    <name evidence="11" type="synonym">LOC107385751</name>
</gene>
<evidence type="ECO:0000256" key="4">
    <source>
        <dbReference type="ARBA" id="ARBA00022723"/>
    </source>
</evidence>
<reference evidence="11" key="2">
    <citation type="submission" date="2025-08" db="UniProtKB">
        <authorList>
            <consortium name="Ensembl"/>
        </authorList>
    </citation>
    <scope>IDENTIFICATION</scope>
</reference>
<accession>A0A8C6KYE1</accession>
<dbReference type="PROSITE" id="PS00485">
    <property type="entry name" value="A_DEAMINASE"/>
    <property type="match status" value="1"/>
</dbReference>
<evidence type="ECO:0000256" key="5">
    <source>
        <dbReference type="ARBA" id="ARBA00022801"/>
    </source>
</evidence>
<sequence>MVFSTADTNADVQTSLSRSLPGTPVSLSQHPVDLRTSMEEKFKEIAEDLFTRSMAENEMRSAPYEFPEDSPIEQLEERRHRLERQISQDIKLEPEILLRAKQDFMKIDSAADLDLDVVDVGFKEREILVEREYQRVSISGEEKCGVPFTDLVDAAKCVVKALLIREKYINRSMQTFCKTTAHALQDLGTNPLDLGIYDDVAETPVDADAPVHPPVSETHPYDNQDPSNMPADAGYGCLMVGGVMHCECNFDTTRSQKKVPHRDFYNIRKVDTHIHASSCMNQKHLLRFIKRAMKKYPDEIVHVEQGRGQTLREVFEDMNLTAYDLSVDTLDMHADRNTFHRFDKFNSKYNPIGESILREIFIKTDNYIEGKYFAHIVKEVMSDLEESKYQNSELRLSIYGRSRDEWDKLAQWAVNHRVYSDNVRWLIQVPRLFDVYHTKKQLANYQEMLENIFMPLFEVTINPSSHPELHLFLDHVVGFDSVDDESKPEHHIFNLDSPLPANWTEEDNPPYSYYLYYTYANMTVLNHLRRRRGFHTFVLRPHCGEAGPIHHLVSGFMLSENISHGLLLRKAPVLQYLYYLAQVGIAMSPLSNNSLFLSYHRNPLMEYLSRGLMISLSTDDPLQFHFTKEPLMEEYSIAAQVWKLSSCDMCELARNSVLMSGFSHKAKSYWLGPSYYREGPESNDIRRTNVPDIRVAYRFETLTEELHLITHAVRTEELEEGDSLTMGPLPGQR</sequence>
<proteinExistence type="inferred from homology"/>
<evidence type="ECO:0000256" key="6">
    <source>
        <dbReference type="ARBA" id="ARBA00022833"/>
    </source>
</evidence>
<evidence type="ECO:0000313" key="11">
    <source>
        <dbReference type="Ensembl" id="ENSNFUP00015011257.1"/>
    </source>
</evidence>